<dbReference type="EMBL" id="JAQQWI010000024">
    <property type="protein sequence ID" value="KAK7994325.1"/>
    <property type="molecule type" value="Genomic_DNA"/>
</dbReference>
<sequence length="115" mass="12443">MTNCIDYAAAMSSPSAYRPIWAKRKKTEAIARHFFRESAARLMGTTDQIKLWALVQVRISNAVGGGVPVRKRGQESHQVVIGRWYGTIRGPGGGRAGSEMLDGHARCDGGFGPIA</sequence>
<accession>A0ABR1R042</accession>
<reference evidence="1 2" key="1">
    <citation type="submission" date="2023-01" db="EMBL/GenBank/DDBJ databases">
        <title>Analysis of 21 Apiospora genomes using comparative genomics revels a genus with tremendous synthesis potential of carbohydrate active enzymes and secondary metabolites.</title>
        <authorList>
            <person name="Sorensen T."/>
        </authorList>
    </citation>
    <scope>NUCLEOTIDE SEQUENCE [LARGE SCALE GENOMIC DNA]</scope>
    <source>
        <strain evidence="1 2">CBS 20057</strain>
    </source>
</reference>
<proteinExistence type="predicted"/>
<protein>
    <submittedName>
        <fullName evidence="1">Uncharacterized protein</fullName>
    </submittedName>
</protein>
<organism evidence="1 2">
    <name type="scientific">Apiospora marii</name>
    <dbReference type="NCBI Taxonomy" id="335849"/>
    <lineage>
        <taxon>Eukaryota</taxon>
        <taxon>Fungi</taxon>
        <taxon>Dikarya</taxon>
        <taxon>Ascomycota</taxon>
        <taxon>Pezizomycotina</taxon>
        <taxon>Sordariomycetes</taxon>
        <taxon>Xylariomycetidae</taxon>
        <taxon>Amphisphaeriales</taxon>
        <taxon>Apiosporaceae</taxon>
        <taxon>Apiospora</taxon>
    </lineage>
</organism>
<dbReference type="Proteomes" id="UP001396898">
    <property type="component" value="Unassembled WGS sequence"/>
</dbReference>
<gene>
    <name evidence="1" type="ORF">PG991_015913</name>
</gene>
<evidence type="ECO:0000313" key="2">
    <source>
        <dbReference type="Proteomes" id="UP001396898"/>
    </source>
</evidence>
<name>A0ABR1R042_9PEZI</name>
<keyword evidence="2" id="KW-1185">Reference proteome</keyword>
<comment type="caution">
    <text evidence="1">The sequence shown here is derived from an EMBL/GenBank/DDBJ whole genome shotgun (WGS) entry which is preliminary data.</text>
</comment>
<evidence type="ECO:0000313" key="1">
    <source>
        <dbReference type="EMBL" id="KAK7994325.1"/>
    </source>
</evidence>